<sequence>MAGRAPQHALRVGSRAVPEVLSRPAQQSRCLSSTVPRQATYPVVSFNKTSNPELKESLETLREKVILPTYLPPELRSKIFKKKFEKELAHDPITIQIDGKPQQFKYVNMLTDMPNTCEKIRTALNNMKNGGDFANLAGLLEGMERANRKLPFFLSTQIVRKASKAGQLELVLKLVRDVKRTGFKLERHETVNELLFWIQRSAWAKDYSEPATRKALREIQEILEALEGDARHMTKNRQRQQTLTGFPYHRDPQFLVARLNLTAELVARRAAEQDADEKAASDKDVKNLVKYAEQLVKLWPKSKGYLDMYKDEAYVAEVDLRYIIAPEGHLRFASFALNGLKQAAEVLAKSSSSRGPSLAAQLTDRATALEHEAQLAYGKVRDGTDGQKIYEQVVGGRK</sequence>
<proteinExistence type="predicted"/>
<comment type="caution">
    <text evidence="1">The sequence shown here is derived from an EMBL/GenBank/DDBJ whole genome shotgun (WGS) entry which is preliminary data.</text>
</comment>
<evidence type="ECO:0000313" key="1">
    <source>
        <dbReference type="EMBL" id="KAK3401067.1"/>
    </source>
</evidence>
<reference evidence="1" key="1">
    <citation type="journal article" date="2023" name="Mol. Phylogenet. Evol.">
        <title>Genome-scale phylogeny and comparative genomics of the fungal order Sordariales.</title>
        <authorList>
            <person name="Hensen N."/>
            <person name="Bonometti L."/>
            <person name="Westerberg I."/>
            <person name="Brannstrom I.O."/>
            <person name="Guillou S."/>
            <person name="Cros-Aarteil S."/>
            <person name="Calhoun S."/>
            <person name="Haridas S."/>
            <person name="Kuo A."/>
            <person name="Mondo S."/>
            <person name="Pangilinan J."/>
            <person name="Riley R."/>
            <person name="LaButti K."/>
            <person name="Andreopoulos B."/>
            <person name="Lipzen A."/>
            <person name="Chen C."/>
            <person name="Yan M."/>
            <person name="Daum C."/>
            <person name="Ng V."/>
            <person name="Clum A."/>
            <person name="Steindorff A."/>
            <person name="Ohm R.A."/>
            <person name="Martin F."/>
            <person name="Silar P."/>
            <person name="Natvig D.O."/>
            <person name="Lalanne C."/>
            <person name="Gautier V."/>
            <person name="Ament-Velasquez S.L."/>
            <person name="Kruys A."/>
            <person name="Hutchinson M.I."/>
            <person name="Powell A.J."/>
            <person name="Barry K."/>
            <person name="Miller A.N."/>
            <person name="Grigoriev I.V."/>
            <person name="Debuchy R."/>
            <person name="Gladieux P."/>
            <person name="Hiltunen Thoren M."/>
            <person name="Johannesson H."/>
        </authorList>
    </citation>
    <scope>NUCLEOTIDE SEQUENCE</scope>
    <source>
        <strain evidence="1">FGSC 1904</strain>
    </source>
</reference>
<keyword evidence="2" id="KW-1185">Reference proteome</keyword>
<reference evidence="1" key="2">
    <citation type="submission" date="2023-07" db="EMBL/GenBank/DDBJ databases">
        <authorList>
            <consortium name="Lawrence Berkeley National Laboratory"/>
            <person name="Haridas S."/>
            <person name="Hensen N."/>
            <person name="Bonometti L."/>
            <person name="Westerberg I."/>
            <person name="Brannstrom I.O."/>
            <person name="Guillou S."/>
            <person name="Cros-Aarteil S."/>
            <person name="Calhoun S."/>
            <person name="Kuo A."/>
            <person name="Mondo S."/>
            <person name="Pangilinan J."/>
            <person name="Riley R."/>
            <person name="LaButti K."/>
            <person name="Andreopoulos B."/>
            <person name="Lipzen A."/>
            <person name="Chen C."/>
            <person name="Yanf M."/>
            <person name="Daum C."/>
            <person name="Ng V."/>
            <person name="Clum A."/>
            <person name="Steindorff A."/>
            <person name="Ohm R."/>
            <person name="Martin F."/>
            <person name="Silar P."/>
            <person name="Natvig D."/>
            <person name="Lalanne C."/>
            <person name="Gautier V."/>
            <person name="Ament-velasquez S.L."/>
            <person name="Kruys A."/>
            <person name="Hutchinson M.I."/>
            <person name="Powell A.J."/>
            <person name="Barry K."/>
            <person name="Miller A.N."/>
            <person name="Grigoriev I.V."/>
            <person name="Debuchy R."/>
            <person name="Gladieux P."/>
            <person name="Thoren M.H."/>
            <person name="Johannesson H."/>
        </authorList>
    </citation>
    <scope>NUCLEOTIDE SEQUENCE</scope>
    <source>
        <strain evidence="1">FGSC 1904</strain>
    </source>
</reference>
<dbReference type="EMBL" id="JAUTDP010000003">
    <property type="protein sequence ID" value="KAK3401067.1"/>
    <property type="molecule type" value="Genomic_DNA"/>
</dbReference>
<gene>
    <name evidence="1" type="ORF">B0T20DRAFT_160252</name>
</gene>
<accession>A0AAE0PJN5</accession>
<name>A0AAE0PJN5_SORBR</name>
<dbReference type="Proteomes" id="UP001281003">
    <property type="component" value="Unassembled WGS sequence"/>
</dbReference>
<organism evidence="1 2">
    <name type="scientific">Sordaria brevicollis</name>
    <dbReference type="NCBI Taxonomy" id="83679"/>
    <lineage>
        <taxon>Eukaryota</taxon>
        <taxon>Fungi</taxon>
        <taxon>Dikarya</taxon>
        <taxon>Ascomycota</taxon>
        <taxon>Pezizomycotina</taxon>
        <taxon>Sordariomycetes</taxon>
        <taxon>Sordariomycetidae</taxon>
        <taxon>Sordariales</taxon>
        <taxon>Sordariaceae</taxon>
        <taxon>Sordaria</taxon>
    </lineage>
</organism>
<dbReference type="AlphaFoldDB" id="A0AAE0PJN5"/>
<evidence type="ECO:0000313" key="2">
    <source>
        <dbReference type="Proteomes" id="UP001281003"/>
    </source>
</evidence>
<protein>
    <submittedName>
        <fullName evidence="1">Uncharacterized protein</fullName>
    </submittedName>
</protein>